<accession>A0A6G0Z8M7</accession>
<proteinExistence type="predicted"/>
<dbReference type="InterPro" id="IPR006580">
    <property type="entry name" value="Znf_TTF"/>
</dbReference>
<dbReference type="OrthoDB" id="6590038at2759"/>
<evidence type="ECO:0000313" key="2">
    <source>
        <dbReference type="EMBL" id="KAF0766931.1"/>
    </source>
</evidence>
<dbReference type="EMBL" id="VUJU01001074">
    <property type="protein sequence ID" value="KAF0766931.1"/>
    <property type="molecule type" value="Genomic_DNA"/>
</dbReference>
<feature type="domain" description="TTF-type" evidence="1">
    <location>
        <begin position="103"/>
        <end position="190"/>
    </location>
</feature>
<evidence type="ECO:0000259" key="1">
    <source>
        <dbReference type="SMART" id="SM00597"/>
    </source>
</evidence>
<protein>
    <submittedName>
        <fullName evidence="2">Zinc finger MYM-type protein 1-like</fullName>
    </submittedName>
</protein>
<sequence>MSKRVCITDFFVKKVPRQELTQSIIVNVKTNIEESNPDNEYSCSSNQIHHEHVHYDSQVSLFDIKLYVGQSQKLSNKEKIEYFQKTWTPQSIFVFPTSEFNKKKLKFQLSWLDKWKWLAYSQINDGAYCKYCVIFYKTEGGIGSQTLGNFCLKPFRMWYKAIEKFNHHEKCNYHLQSVEQYQNIVAIETGKQDSIDLQLNKAAKVQTELNRKIIIPVIESVIFCGRQGIALRGHRDFGTLTTENPVENDGNFRALMRFHLNATKLSGDESYQLARTNCAKNAQYTSWKIQNEIIGSCHEIILSEIVNEVNNSKCFSVIADETADVAGFEQFSIC</sequence>
<feature type="non-terminal residue" evidence="2">
    <location>
        <position position="334"/>
    </location>
</feature>
<organism evidence="2 3">
    <name type="scientific">Aphis craccivora</name>
    <name type="common">Cowpea aphid</name>
    <dbReference type="NCBI Taxonomy" id="307492"/>
    <lineage>
        <taxon>Eukaryota</taxon>
        <taxon>Metazoa</taxon>
        <taxon>Ecdysozoa</taxon>
        <taxon>Arthropoda</taxon>
        <taxon>Hexapoda</taxon>
        <taxon>Insecta</taxon>
        <taxon>Pterygota</taxon>
        <taxon>Neoptera</taxon>
        <taxon>Paraneoptera</taxon>
        <taxon>Hemiptera</taxon>
        <taxon>Sternorrhyncha</taxon>
        <taxon>Aphidomorpha</taxon>
        <taxon>Aphidoidea</taxon>
        <taxon>Aphididae</taxon>
        <taxon>Aphidini</taxon>
        <taxon>Aphis</taxon>
        <taxon>Aphis</taxon>
    </lineage>
</organism>
<dbReference type="PANTHER" id="PTHR45749">
    <property type="match status" value="1"/>
</dbReference>
<dbReference type="PANTHER" id="PTHR45749:SF21">
    <property type="entry name" value="DUF4371 DOMAIN-CONTAINING PROTEIN"/>
    <property type="match status" value="1"/>
</dbReference>
<reference evidence="2 3" key="1">
    <citation type="submission" date="2019-08" db="EMBL/GenBank/DDBJ databases">
        <title>Whole genome of Aphis craccivora.</title>
        <authorList>
            <person name="Voronova N.V."/>
            <person name="Shulinski R.S."/>
            <person name="Bandarenka Y.V."/>
            <person name="Zhorov D.G."/>
            <person name="Warner D."/>
        </authorList>
    </citation>
    <scope>NUCLEOTIDE SEQUENCE [LARGE SCALE GENOMIC DNA]</scope>
    <source>
        <strain evidence="2">180601</strain>
        <tissue evidence="2">Whole Body</tissue>
    </source>
</reference>
<comment type="caution">
    <text evidence="2">The sequence shown here is derived from an EMBL/GenBank/DDBJ whole genome shotgun (WGS) entry which is preliminary data.</text>
</comment>
<dbReference type="Proteomes" id="UP000478052">
    <property type="component" value="Unassembled WGS sequence"/>
</dbReference>
<name>A0A6G0Z8M7_APHCR</name>
<dbReference type="AlphaFoldDB" id="A0A6G0Z8M7"/>
<keyword evidence="3" id="KW-1185">Reference proteome</keyword>
<gene>
    <name evidence="2" type="ORF">FWK35_00039225</name>
</gene>
<evidence type="ECO:0000313" key="3">
    <source>
        <dbReference type="Proteomes" id="UP000478052"/>
    </source>
</evidence>
<dbReference type="SMART" id="SM00597">
    <property type="entry name" value="ZnF_TTF"/>
    <property type="match status" value="1"/>
</dbReference>